<evidence type="ECO:0000313" key="3">
    <source>
        <dbReference type="Proteomes" id="UP001265746"/>
    </source>
</evidence>
<proteinExistence type="predicted"/>
<feature type="region of interest" description="Disordered" evidence="1">
    <location>
        <begin position="572"/>
        <end position="670"/>
    </location>
</feature>
<accession>A0AAD9WBI0</accession>
<sequence length="700" mass="76440">MAFQDTNAIVLRSANSGAGDVVINLPSSPGGHEADPVAFTKSDHTRSHVWVRRNAGPAESSPSSPEAPVNSSPVQKQTPTAISTVDSFPPAQGPLYQFDGAPQVADSIASPGNMDIIWYPDGQVVHVRLEPLPLTPLQQRRAQVGTQPWARGAGLPRQFEEIIPQHPISILERAGTRRSDGLPALSRQPGSGEISLITDHWLRMTERQKHRWNRLVREQFRNPDTGAVATSVEEALTNHEAFIDLGDQRRPLNVSDSVVTKSSAASTGMIVRGIVAIAVVPRGLVVDQERLSLLRLQSQLMTIPSLQPPWKRLPRTQLQLLWKCLSRSAPQRQKKHLLRTRPQLPRVDRKHAPTPPGYGPVRAAIQALAARADIDAIFRVHHSPQHRVEEPAVPATGPELQSPSEQPVGEPAEPITQPPVGQVSEEPAQPAAQQSPQQLSVHPSDAASQLPVESSSALSVESTYRRHLIGHSSQQTPDQASSRRPPGMLFSRDQIRARARQFTAVSSRHLESLRASLVEWENVAVVIQHAYDDIGDLLASREELISRTDEEVRSRLADAEREVSARLAVVSQSATAIPDNPTPNAPRPPAPDPVVPVIDRPASSPARPTSGVSQRAPEPAVHDNSLLRGMHEQREQRRASAGGQSLQRDQPPTRAHGDDVDQPRPPPALDIHSVECITVPHDEIIHMRAASRSFGLAWVP</sequence>
<feature type="region of interest" description="Disordered" evidence="1">
    <location>
        <begin position="389"/>
        <end position="457"/>
    </location>
</feature>
<feature type="compositionally biased region" description="Basic and acidic residues" evidence="1">
    <location>
        <begin position="629"/>
        <end position="638"/>
    </location>
</feature>
<feature type="compositionally biased region" description="Low complexity" evidence="1">
    <location>
        <begin position="57"/>
        <end position="74"/>
    </location>
</feature>
<dbReference type="AlphaFoldDB" id="A0AAD9WBI0"/>
<keyword evidence="3" id="KW-1185">Reference proteome</keyword>
<feature type="compositionally biased region" description="Low complexity" evidence="1">
    <location>
        <begin position="424"/>
        <end position="438"/>
    </location>
</feature>
<comment type="caution">
    <text evidence="2">The sequence shown here is derived from an EMBL/GenBank/DDBJ whole genome shotgun (WGS) entry which is preliminary data.</text>
</comment>
<organism evidence="2 3">
    <name type="scientific">Phomopsis amygdali</name>
    <name type="common">Fusicoccum amygdali</name>
    <dbReference type="NCBI Taxonomy" id="1214568"/>
    <lineage>
        <taxon>Eukaryota</taxon>
        <taxon>Fungi</taxon>
        <taxon>Dikarya</taxon>
        <taxon>Ascomycota</taxon>
        <taxon>Pezizomycotina</taxon>
        <taxon>Sordariomycetes</taxon>
        <taxon>Sordariomycetidae</taxon>
        <taxon>Diaporthales</taxon>
        <taxon>Diaporthaceae</taxon>
        <taxon>Diaporthe</taxon>
    </lineage>
</organism>
<feature type="region of interest" description="Disordered" evidence="1">
    <location>
        <begin position="332"/>
        <end position="360"/>
    </location>
</feature>
<protein>
    <submittedName>
        <fullName evidence="2">Uncharacterized protein</fullName>
    </submittedName>
</protein>
<dbReference type="EMBL" id="JAUJFL010000001">
    <property type="protein sequence ID" value="KAK2615379.1"/>
    <property type="molecule type" value="Genomic_DNA"/>
</dbReference>
<feature type="compositionally biased region" description="Polar residues" evidence="1">
    <location>
        <begin position="75"/>
        <end position="86"/>
    </location>
</feature>
<feature type="compositionally biased region" description="Pro residues" evidence="1">
    <location>
        <begin position="580"/>
        <end position="594"/>
    </location>
</feature>
<gene>
    <name evidence="2" type="ORF">N8I77_002139</name>
</gene>
<name>A0AAD9WBI0_PHOAM</name>
<evidence type="ECO:0000256" key="1">
    <source>
        <dbReference type="SAM" id="MobiDB-lite"/>
    </source>
</evidence>
<dbReference type="Proteomes" id="UP001265746">
    <property type="component" value="Unassembled WGS sequence"/>
</dbReference>
<feature type="region of interest" description="Disordered" evidence="1">
    <location>
        <begin position="19"/>
        <end position="88"/>
    </location>
</feature>
<reference evidence="2" key="1">
    <citation type="submission" date="2023-06" db="EMBL/GenBank/DDBJ databases">
        <authorList>
            <person name="Noh H."/>
        </authorList>
    </citation>
    <scope>NUCLEOTIDE SEQUENCE</scope>
    <source>
        <strain evidence="2">DUCC20226</strain>
    </source>
</reference>
<evidence type="ECO:0000313" key="2">
    <source>
        <dbReference type="EMBL" id="KAK2615379.1"/>
    </source>
</evidence>